<reference evidence="1" key="1">
    <citation type="submission" date="2016-03" db="EMBL/GenBank/DDBJ databases">
        <title>Mechanisms controlling the formation of the plant cell surface in tip-growing cells are functionally conserved among land plants.</title>
        <authorList>
            <person name="Honkanen S."/>
            <person name="Jones V.A."/>
            <person name="Morieri G."/>
            <person name="Champion C."/>
            <person name="Hetherington A.J."/>
            <person name="Kelly S."/>
            <person name="Saint-Marcoux D."/>
            <person name="Proust H."/>
            <person name="Prescott H."/>
            <person name="Dolan L."/>
        </authorList>
    </citation>
    <scope>NUCLEOTIDE SEQUENCE [LARGE SCALE GENOMIC DNA]</scope>
    <source>
        <tissue evidence="1">Whole gametophyte</tissue>
    </source>
</reference>
<name>A0A176WBV2_MARPO</name>
<dbReference type="Proteomes" id="UP000077202">
    <property type="component" value="Unassembled WGS sequence"/>
</dbReference>
<organism evidence="1 2">
    <name type="scientific">Marchantia polymorpha subsp. ruderalis</name>
    <dbReference type="NCBI Taxonomy" id="1480154"/>
    <lineage>
        <taxon>Eukaryota</taxon>
        <taxon>Viridiplantae</taxon>
        <taxon>Streptophyta</taxon>
        <taxon>Embryophyta</taxon>
        <taxon>Marchantiophyta</taxon>
        <taxon>Marchantiopsida</taxon>
        <taxon>Marchantiidae</taxon>
        <taxon>Marchantiales</taxon>
        <taxon>Marchantiaceae</taxon>
        <taxon>Marchantia</taxon>
    </lineage>
</organism>
<accession>A0A176WBV2</accession>
<comment type="caution">
    <text evidence="1">The sequence shown here is derived from an EMBL/GenBank/DDBJ whole genome shotgun (WGS) entry which is preliminary data.</text>
</comment>
<keyword evidence="2" id="KW-1185">Reference proteome</keyword>
<dbReference type="EMBL" id="LVLJ01001367">
    <property type="protein sequence ID" value="OAE30111.1"/>
    <property type="molecule type" value="Genomic_DNA"/>
</dbReference>
<gene>
    <name evidence="1" type="ORF">AXG93_1112s1280</name>
</gene>
<proteinExistence type="predicted"/>
<dbReference type="AlphaFoldDB" id="A0A176WBV2"/>
<protein>
    <submittedName>
        <fullName evidence="1">Uncharacterized protein</fullName>
    </submittedName>
</protein>
<sequence length="147" mass="15872">MRVSVCEDPSVGRNGFPISHGCQTQADSRPIGTGHCTSPDPGALPVAAAAAAAPAAAAESFRRVYLHRKGRRRWFTRTWPAAWVMWEGSSAAATTVRMGCLYSFPLSPEDEEVLALVASLEKECLNSGIVIMLSEAAVKKQEQQRDL</sequence>
<evidence type="ECO:0000313" key="1">
    <source>
        <dbReference type="EMBL" id="OAE30111.1"/>
    </source>
</evidence>
<evidence type="ECO:0000313" key="2">
    <source>
        <dbReference type="Proteomes" id="UP000077202"/>
    </source>
</evidence>